<feature type="compositionally biased region" description="Basic and acidic residues" evidence="8">
    <location>
        <begin position="304"/>
        <end position="317"/>
    </location>
</feature>
<evidence type="ECO:0000256" key="3">
    <source>
        <dbReference type="ARBA" id="ARBA00047418"/>
    </source>
</evidence>
<dbReference type="Pfam" id="PF09445">
    <property type="entry name" value="Methyltransf_15"/>
    <property type="match status" value="1"/>
</dbReference>
<comment type="catalytic activity">
    <reaction evidence="6">
        <text>a 5'-end (N(7)-methyl 5'-triphosphoguanosine)-ribonucleoside in snRNA + S-adenosyl-L-methionine = a 5'-end (N(2),N(7)-dimethyl 5'-triphosphoguanosine)-ribonucleoside in snRNA + S-adenosyl-L-homocysteine + H(+)</text>
        <dbReference type="Rhea" id="RHEA:78471"/>
        <dbReference type="Rhea" id="RHEA-COMP:19085"/>
        <dbReference type="Rhea" id="RHEA-COMP:19087"/>
        <dbReference type="ChEBI" id="CHEBI:15378"/>
        <dbReference type="ChEBI" id="CHEBI:57856"/>
        <dbReference type="ChEBI" id="CHEBI:59789"/>
        <dbReference type="ChEBI" id="CHEBI:156461"/>
        <dbReference type="ChEBI" id="CHEBI:172880"/>
    </reaction>
    <physiologicalReaction direction="left-to-right" evidence="6">
        <dbReference type="Rhea" id="RHEA:78472"/>
    </physiologicalReaction>
</comment>
<feature type="compositionally biased region" description="Low complexity" evidence="8">
    <location>
        <begin position="115"/>
        <end position="124"/>
    </location>
</feature>
<dbReference type="EMBL" id="BMAT01002950">
    <property type="protein sequence ID" value="GFS17258.1"/>
    <property type="molecule type" value="Genomic_DNA"/>
</dbReference>
<protein>
    <recommendedName>
        <fullName evidence="1">Trimethylguanosine synthase</fullName>
    </recommendedName>
    <alternativeName>
        <fullName evidence="7">Cap-specific guanine-N(2) methyltransferase</fullName>
    </alternativeName>
</protein>
<organism evidence="9 10">
    <name type="scientific">Elysia marginata</name>
    <dbReference type="NCBI Taxonomy" id="1093978"/>
    <lineage>
        <taxon>Eukaryota</taxon>
        <taxon>Metazoa</taxon>
        <taxon>Spiralia</taxon>
        <taxon>Lophotrochozoa</taxon>
        <taxon>Mollusca</taxon>
        <taxon>Gastropoda</taxon>
        <taxon>Heterobranchia</taxon>
        <taxon>Euthyneura</taxon>
        <taxon>Panpulmonata</taxon>
        <taxon>Sacoglossa</taxon>
        <taxon>Placobranchoidea</taxon>
        <taxon>Plakobranchidae</taxon>
        <taxon>Elysia</taxon>
    </lineage>
</organism>
<evidence type="ECO:0000256" key="6">
    <source>
        <dbReference type="ARBA" id="ARBA00049075"/>
    </source>
</evidence>
<evidence type="ECO:0000256" key="4">
    <source>
        <dbReference type="ARBA" id="ARBA00048740"/>
    </source>
</evidence>
<name>A0AAV4J6I3_9GAST</name>
<comment type="caution">
    <text evidence="9">The sequence shown here is derived from an EMBL/GenBank/DDBJ whole genome shotgun (WGS) entry which is preliminary data.</text>
</comment>
<keyword evidence="10" id="KW-1185">Reference proteome</keyword>
<feature type="region of interest" description="Disordered" evidence="8">
    <location>
        <begin position="41"/>
        <end position="77"/>
    </location>
</feature>
<dbReference type="GO" id="GO:0071164">
    <property type="term" value="F:RNA cap trimethylguanosine synthase activity"/>
    <property type="evidence" value="ECO:0007669"/>
    <property type="project" value="TreeGrafter"/>
</dbReference>
<dbReference type="PANTHER" id="PTHR14741">
    <property type="entry name" value="S-ADENOSYLMETHIONINE-DEPENDENT METHYLTRANSFERASE RELATED"/>
    <property type="match status" value="1"/>
</dbReference>
<gene>
    <name evidence="9" type="ORF">ElyMa_001492800</name>
</gene>
<feature type="region of interest" description="Disordered" evidence="8">
    <location>
        <begin position="115"/>
        <end position="134"/>
    </location>
</feature>
<sequence>MWSKQHTLAEFRVFTCLKEEDSIESKVTTYVTRTLISEEEYHQEFYPGEEEGGETDSDSSEVESSNEELNLSGSLSSADKVTSLTEEALEQNLNSDPDLLTKRLSTLGLGNFDLSSSDSELSESTPVGKEKATKRRHRDDFLRKYLDGAAALEKTLEETAQEAVCGTSCWDPEDDCSEMEALGLPTAFGSKRSNKSHKSKLSEKEIRNKFFSLWEQNGELLVYKAFVSIYPDYASLYHQITGCIPPIVEVEISCAPDDVSENLHAHTDASVEPYVRSTTSSEYPNLKSTNQCIAFEEKQRSLDTRESVSQEIEEKSQGEQSSQKVQLDTYSNRNNSANISHETIERDIGLVAKENGSLPERSKETNNSAELSDSKAPSYKSATNETESSICNSQLNSHVAASSDHCYTPASMCDHGYSATAQSEDASNTNMNNSYYPPTAEEISGYSNDEDQYSHEELISILKSTHEDLQNQIYWHVKEKAGDWYRRCPDQDFDVAAVEEDLVAIAQPYVEAIGWVEPGVEEVTQEGNAYAGDFRYFNEPQSEDEDEGSEVPGKKKSIPETLELLGLSVEQEEAKREGRKRKVTHGSVIYKRKNIVKEAKRLHLDFGKNQASHPEAEEKQLKAKPTHIIFDDDDNAIEVESVSDNLKLSDFDNQASSIFDIEQQSDDGEEVDDLNSATYIDDSNLTTSKKKKKKRSKRNKKDKQVCAPIPDEIAGDAVLMKYWYQRYRLFRRFDEGIILDRESWFSVTPEAIAAHIAERCRCDTIVDAFCGAGGNTIQFAFTCNRVIAIDIDKNKLDMARNNAKIYGVADRIEFILGDFLKLAPSLQADVVFLSPPWGGPEYVNTKVYDLDNMAGFNAYPFVTTKL</sequence>
<proteinExistence type="inferred from homology"/>
<evidence type="ECO:0000256" key="5">
    <source>
        <dbReference type="ARBA" id="ARBA00048763"/>
    </source>
</evidence>
<evidence type="ECO:0000256" key="7">
    <source>
        <dbReference type="ARBA" id="ARBA00049790"/>
    </source>
</evidence>
<dbReference type="AlphaFoldDB" id="A0AAV4J6I3"/>
<feature type="compositionally biased region" description="Polar residues" evidence="8">
    <location>
        <begin position="318"/>
        <end position="341"/>
    </location>
</feature>
<dbReference type="SUPFAM" id="SSF53335">
    <property type="entry name" value="S-adenosyl-L-methionine-dependent methyltransferases"/>
    <property type="match status" value="1"/>
</dbReference>
<comment type="catalytic activity">
    <reaction evidence="5">
        <text>a 5'-end (N(2),N(7)-dimethyl 5'-triphosphoguanosine)-ribonucleoside in snRNA + S-adenosyl-L-methionine = a 5'-end (N(2),N(2),N(7)-trimethyl 5'-triphosphoguanosine)-ribonucleoside in snRNA + S-adenosyl-L-homocysteine + H(+)</text>
        <dbReference type="Rhea" id="RHEA:78479"/>
        <dbReference type="Rhea" id="RHEA-COMP:19087"/>
        <dbReference type="Rhea" id="RHEA-COMP:19089"/>
        <dbReference type="ChEBI" id="CHEBI:15378"/>
        <dbReference type="ChEBI" id="CHEBI:57856"/>
        <dbReference type="ChEBI" id="CHEBI:59789"/>
        <dbReference type="ChEBI" id="CHEBI:167623"/>
        <dbReference type="ChEBI" id="CHEBI:172880"/>
    </reaction>
    <physiologicalReaction direction="left-to-right" evidence="5">
        <dbReference type="Rhea" id="RHEA:78480"/>
    </physiologicalReaction>
</comment>
<dbReference type="CDD" id="cd02440">
    <property type="entry name" value="AdoMet_MTases"/>
    <property type="match status" value="1"/>
</dbReference>
<reference evidence="9 10" key="1">
    <citation type="journal article" date="2021" name="Elife">
        <title>Chloroplast acquisition without the gene transfer in kleptoplastic sea slugs, Plakobranchus ocellatus.</title>
        <authorList>
            <person name="Maeda T."/>
            <person name="Takahashi S."/>
            <person name="Yoshida T."/>
            <person name="Shimamura S."/>
            <person name="Takaki Y."/>
            <person name="Nagai Y."/>
            <person name="Toyoda A."/>
            <person name="Suzuki Y."/>
            <person name="Arimoto A."/>
            <person name="Ishii H."/>
            <person name="Satoh N."/>
            <person name="Nishiyama T."/>
            <person name="Hasebe M."/>
            <person name="Maruyama T."/>
            <person name="Minagawa J."/>
            <person name="Obokata J."/>
            <person name="Shigenobu S."/>
        </authorList>
    </citation>
    <scope>NUCLEOTIDE SEQUENCE [LARGE SCALE GENOMIC DNA]</scope>
</reference>
<dbReference type="Gene3D" id="3.40.50.150">
    <property type="entry name" value="Vaccinia Virus protein VP39"/>
    <property type="match status" value="1"/>
</dbReference>
<evidence type="ECO:0000313" key="9">
    <source>
        <dbReference type="EMBL" id="GFS17258.1"/>
    </source>
</evidence>
<dbReference type="PANTHER" id="PTHR14741:SF32">
    <property type="entry name" value="TRIMETHYLGUANOSINE SYNTHASE"/>
    <property type="match status" value="1"/>
</dbReference>
<comment type="catalytic activity">
    <reaction evidence="3">
        <text>a 5'-end (N(2),N(7)-dimethyl 5'-triphosphoguanosine)-ribonucleoside in snoRNA + S-adenosyl-L-methionine = a 5'-end (N(2),N(2),N(7)-trimethyl 5'-triphosphoguanosine)-ribonucleoside in snoRNA + S-adenosyl-L-homocysteine + H(+)</text>
        <dbReference type="Rhea" id="RHEA:78507"/>
        <dbReference type="Rhea" id="RHEA-COMP:19088"/>
        <dbReference type="Rhea" id="RHEA-COMP:19090"/>
        <dbReference type="ChEBI" id="CHEBI:15378"/>
        <dbReference type="ChEBI" id="CHEBI:57856"/>
        <dbReference type="ChEBI" id="CHEBI:59789"/>
        <dbReference type="ChEBI" id="CHEBI:167623"/>
        <dbReference type="ChEBI" id="CHEBI:172880"/>
    </reaction>
    <physiologicalReaction direction="left-to-right" evidence="3">
        <dbReference type="Rhea" id="RHEA:78508"/>
    </physiologicalReaction>
</comment>
<dbReference type="InterPro" id="IPR019012">
    <property type="entry name" value="RNA_cap_Gua-N2-MeTrfase"/>
</dbReference>
<evidence type="ECO:0000313" key="10">
    <source>
        <dbReference type="Proteomes" id="UP000762676"/>
    </source>
</evidence>
<feature type="compositionally biased region" description="Low complexity" evidence="8">
    <location>
        <begin position="67"/>
        <end position="77"/>
    </location>
</feature>
<accession>A0AAV4J6I3</accession>
<evidence type="ECO:0000256" key="1">
    <source>
        <dbReference type="ARBA" id="ARBA00018517"/>
    </source>
</evidence>
<evidence type="ECO:0000256" key="8">
    <source>
        <dbReference type="SAM" id="MobiDB-lite"/>
    </source>
</evidence>
<evidence type="ECO:0000256" key="2">
    <source>
        <dbReference type="ARBA" id="ARBA00025783"/>
    </source>
</evidence>
<comment type="catalytic activity">
    <reaction evidence="4">
        <text>a 5'-end (N(7)-methyl 5'-triphosphoguanosine)-ribonucleoside in snoRNA + S-adenosyl-L-methionine = a 5'-end (N(2),N(7)-dimethyl 5'-triphosphoguanosine)-ribonucleoside in snoRNA + S-adenosyl-L-homocysteine + H(+)</text>
        <dbReference type="Rhea" id="RHEA:78475"/>
        <dbReference type="Rhea" id="RHEA-COMP:19086"/>
        <dbReference type="Rhea" id="RHEA-COMP:19088"/>
        <dbReference type="ChEBI" id="CHEBI:15378"/>
        <dbReference type="ChEBI" id="CHEBI:57856"/>
        <dbReference type="ChEBI" id="CHEBI:59789"/>
        <dbReference type="ChEBI" id="CHEBI:156461"/>
        <dbReference type="ChEBI" id="CHEBI:172880"/>
    </reaction>
    <physiologicalReaction direction="left-to-right" evidence="4">
        <dbReference type="Rhea" id="RHEA:78476"/>
    </physiologicalReaction>
</comment>
<feature type="region of interest" description="Disordered" evidence="8">
    <location>
        <begin position="304"/>
        <end position="381"/>
    </location>
</feature>
<feature type="compositionally biased region" description="Acidic residues" evidence="8">
    <location>
        <begin position="47"/>
        <end position="66"/>
    </location>
</feature>
<dbReference type="Proteomes" id="UP000762676">
    <property type="component" value="Unassembled WGS sequence"/>
</dbReference>
<comment type="similarity">
    <text evidence="2">Belongs to the methyltransferase superfamily. Trimethylguanosine synthase family.</text>
</comment>
<dbReference type="GO" id="GO:0005634">
    <property type="term" value="C:nucleus"/>
    <property type="evidence" value="ECO:0007669"/>
    <property type="project" value="TreeGrafter"/>
</dbReference>
<dbReference type="InterPro" id="IPR029063">
    <property type="entry name" value="SAM-dependent_MTases_sf"/>
</dbReference>